<dbReference type="InterPro" id="IPR032808">
    <property type="entry name" value="DoxX"/>
</dbReference>
<gene>
    <name evidence="8" type="ORF">C6V83_03800</name>
</gene>
<reference evidence="8 9" key="1">
    <citation type="submission" date="2018-03" db="EMBL/GenBank/DDBJ databases">
        <title>Characteristics and genome of n-alkane degrading marine bacteria Gordonia iterans isolated from crude oil contaminated in Tae-an, South Korea.</title>
        <authorList>
            <person name="Lee S.-S."/>
            <person name="Kim H."/>
        </authorList>
    </citation>
    <scope>NUCLEOTIDE SEQUENCE [LARGE SCALE GENOMIC DNA]</scope>
    <source>
        <strain evidence="8 9">Co17</strain>
    </source>
</reference>
<feature type="transmembrane region" description="Helical" evidence="7">
    <location>
        <begin position="12"/>
        <end position="36"/>
    </location>
</feature>
<sequence>MLPLLSRAQPWAITAFRVVVGFLFFCHGASTLFAWFKEPYEGGTADFGAWPSWWAGAIEFVAGAMIIAGLGTRIAAFIGSGTMAVAYFWKHTDGLLPIQNDGETAALFCWALFLLVFIGPGRLALDSLIVRNGDEPTASTAKTDGSNAPEPVNA</sequence>
<evidence type="ECO:0000256" key="1">
    <source>
        <dbReference type="ARBA" id="ARBA00004651"/>
    </source>
</evidence>
<keyword evidence="9" id="KW-1185">Reference proteome</keyword>
<feature type="transmembrane region" description="Helical" evidence="7">
    <location>
        <begin position="104"/>
        <end position="125"/>
    </location>
</feature>
<protein>
    <submittedName>
        <fullName evidence="8">DoxX family protein</fullName>
    </submittedName>
</protein>
<evidence type="ECO:0000256" key="7">
    <source>
        <dbReference type="SAM" id="Phobius"/>
    </source>
</evidence>
<dbReference type="OrthoDB" id="9808524at2"/>
<keyword evidence="3" id="KW-1003">Cell membrane</keyword>
<feature type="transmembrane region" description="Helical" evidence="7">
    <location>
        <begin position="74"/>
        <end position="92"/>
    </location>
</feature>
<evidence type="ECO:0000313" key="8">
    <source>
        <dbReference type="EMBL" id="AVL99534.1"/>
    </source>
</evidence>
<comment type="subcellular location">
    <subcellularLocation>
        <location evidence="1">Cell membrane</location>
        <topology evidence="1">Multi-pass membrane protein</topology>
    </subcellularLocation>
</comment>
<keyword evidence="4 7" id="KW-0812">Transmembrane</keyword>
<evidence type="ECO:0000256" key="3">
    <source>
        <dbReference type="ARBA" id="ARBA00022475"/>
    </source>
</evidence>
<dbReference type="InterPro" id="IPR051907">
    <property type="entry name" value="DoxX-like_oxidoreductase"/>
</dbReference>
<dbReference type="AlphaFoldDB" id="A0A2S0KCW9"/>
<evidence type="ECO:0000256" key="5">
    <source>
        <dbReference type="ARBA" id="ARBA00022989"/>
    </source>
</evidence>
<keyword evidence="5 7" id="KW-1133">Transmembrane helix</keyword>
<name>A0A2S0KCW9_9ACTN</name>
<dbReference type="PANTHER" id="PTHR33452">
    <property type="entry name" value="OXIDOREDUCTASE CATD-RELATED"/>
    <property type="match status" value="1"/>
</dbReference>
<evidence type="ECO:0000313" key="9">
    <source>
        <dbReference type="Proteomes" id="UP000239814"/>
    </source>
</evidence>
<dbReference type="Pfam" id="PF07681">
    <property type="entry name" value="DoxX"/>
    <property type="match status" value="1"/>
</dbReference>
<evidence type="ECO:0000256" key="6">
    <source>
        <dbReference type="ARBA" id="ARBA00023136"/>
    </source>
</evidence>
<comment type="similarity">
    <text evidence="2">Belongs to the DoxX family.</text>
</comment>
<dbReference type="KEGG" id="git:C6V83_03800"/>
<evidence type="ECO:0000256" key="2">
    <source>
        <dbReference type="ARBA" id="ARBA00006679"/>
    </source>
</evidence>
<dbReference type="Proteomes" id="UP000239814">
    <property type="component" value="Chromosome"/>
</dbReference>
<keyword evidence="6 7" id="KW-0472">Membrane</keyword>
<feature type="transmembrane region" description="Helical" evidence="7">
    <location>
        <begin position="48"/>
        <end position="67"/>
    </location>
</feature>
<accession>A0A2S0KCW9</accession>
<organism evidence="8 9">
    <name type="scientific">Gordonia iterans</name>
    <dbReference type="NCBI Taxonomy" id="1004901"/>
    <lineage>
        <taxon>Bacteria</taxon>
        <taxon>Bacillati</taxon>
        <taxon>Actinomycetota</taxon>
        <taxon>Actinomycetes</taxon>
        <taxon>Mycobacteriales</taxon>
        <taxon>Gordoniaceae</taxon>
        <taxon>Gordonia</taxon>
    </lineage>
</organism>
<evidence type="ECO:0000256" key="4">
    <source>
        <dbReference type="ARBA" id="ARBA00022692"/>
    </source>
</evidence>
<proteinExistence type="inferred from homology"/>
<dbReference type="RefSeq" id="WP_105941269.1">
    <property type="nucleotide sequence ID" value="NZ_CP027433.1"/>
</dbReference>
<dbReference type="EMBL" id="CP027433">
    <property type="protein sequence ID" value="AVL99534.1"/>
    <property type="molecule type" value="Genomic_DNA"/>
</dbReference>
<dbReference type="PANTHER" id="PTHR33452:SF4">
    <property type="entry name" value="BLL4328 PROTEIN"/>
    <property type="match status" value="1"/>
</dbReference>
<dbReference type="GO" id="GO:0005886">
    <property type="term" value="C:plasma membrane"/>
    <property type="evidence" value="ECO:0007669"/>
    <property type="project" value="UniProtKB-SubCell"/>
</dbReference>